<dbReference type="AlphaFoldDB" id="A0A371RHN6"/>
<name>A0A371RHN6_9PROT</name>
<dbReference type="InterPro" id="IPR046149">
    <property type="entry name" value="DUF6151"/>
</dbReference>
<protein>
    <recommendedName>
        <fullName evidence="3">CENP-V/GFA domain-containing protein</fullName>
    </recommendedName>
</protein>
<dbReference type="Gene3D" id="2.170.150.70">
    <property type="match status" value="1"/>
</dbReference>
<evidence type="ECO:0008006" key="3">
    <source>
        <dbReference type="Google" id="ProtNLM"/>
    </source>
</evidence>
<dbReference type="Proteomes" id="UP000264589">
    <property type="component" value="Unassembled WGS sequence"/>
</dbReference>
<dbReference type="Pfam" id="PF19648">
    <property type="entry name" value="DUF6151"/>
    <property type="match status" value="1"/>
</dbReference>
<sequence length="226" mass="24245">MAPERMTMTDLDFTCRCGEVRGVLAGVSPDEGNHVKCYCRDCQAFMYFCGHEADGLDPAGGSEIYQVKATSVRFTQGADRLAAVRLTGGPLVRWYTTCCKTPVANTPMPGWLDFAGFQVMGLGPEAQLNEAMGPLLGQAFTKSARGGPKTVGGDKGLGAFFLRILGMTLKTAFTRPAKRSGFRDPETGKFIAKPEILGPRERVALYAKVDAARMAGISAKQLAHGK</sequence>
<keyword evidence="2" id="KW-1185">Reference proteome</keyword>
<accession>A0A371RHN6</accession>
<dbReference type="InParanoid" id="A0A371RHN6"/>
<gene>
    <name evidence="1" type="ORF">DX908_06495</name>
</gene>
<organism evidence="1 2">
    <name type="scientific">Parvularcula marina</name>
    <dbReference type="NCBI Taxonomy" id="2292771"/>
    <lineage>
        <taxon>Bacteria</taxon>
        <taxon>Pseudomonadati</taxon>
        <taxon>Pseudomonadota</taxon>
        <taxon>Alphaproteobacteria</taxon>
        <taxon>Parvularculales</taxon>
        <taxon>Parvularculaceae</taxon>
        <taxon>Parvularcula</taxon>
    </lineage>
</organism>
<dbReference type="EMBL" id="QUQO01000001">
    <property type="protein sequence ID" value="RFB04966.1"/>
    <property type="molecule type" value="Genomic_DNA"/>
</dbReference>
<evidence type="ECO:0000313" key="2">
    <source>
        <dbReference type="Proteomes" id="UP000264589"/>
    </source>
</evidence>
<evidence type="ECO:0000313" key="1">
    <source>
        <dbReference type="EMBL" id="RFB04966.1"/>
    </source>
</evidence>
<proteinExistence type="predicted"/>
<reference evidence="1 2" key="1">
    <citation type="submission" date="2018-08" db="EMBL/GenBank/DDBJ databases">
        <title>Parvularcula sp. SM1705, isolated from surface water of the South Sea China.</title>
        <authorList>
            <person name="Sun L."/>
        </authorList>
    </citation>
    <scope>NUCLEOTIDE SEQUENCE [LARGE SCALE GENOMIC DNA]</scope>
    <source>
        <strain evidence="1 2">SM1705</strain>
    </source>
</reference>
<comment type="caution">
    <text evidence="1">The sequence shown here is derived from an EMBL/GenBank/DDBJ whole genome shotgun (WGS) entry which is preliminary data.</text>
</comment>